<dbReference type="OrthoDB" id="10265645at2759"/>
<feature type="region of interest" description="Disordered" evidence="1">
    <location>
        <begin position="407"/>
        <end position="510"/>
    </location>
</feature>
<feature type="compositionally biased region" description="Pro residues" evidence="1">
    <location>
        <begin position="103"/>
        <end position="113"/>
    </location>
</feature>
<organism evidence="2 3">
    <name type="scientific">Coccidioides immitis RMSCC 3703</name>
    <dbReference type="NCBI Taxonomy" id="454286"/>
    <lineage>
        <taxon>Eukaryota</taxon>
        <taxon>Fungi</taxon>
        <taxon>Dikarya</taxon>
        <taxon>Ascomycota</taxon>
        <taxon>Pezizomycotina</taxon>
        <taxon>Eurotiomycetes</taxon>
        <taxon>Eurotiomycetidae</taxon>
        <taxon>Onygenales</taxon>
        <taxon>Onygenaceae</taxon>
        <taxon>Coccidioides</taxon>
    </lineage>
</organism>
<accession>A0A0J8QLC4</accession>
<evidence type="ECO:0000313" key="2">
    <source>
        <dbReference type="EMBL" id="KMU72013.1"/>
    </source>
</evidence>
<evidence type="ECO:0000313" key="3">
    <source>
        <dbReference type="Proteomes" id="UP000054559"/>
    </source>
</evidence>
<feature type="compositionally biased region" description="Basic and acidic residues" evidence="1">
    <location>
        <begin position="179"/>
        <end position="194"/>
    </location>
</feature>
<feature type="compositionally biased region" description="Polar residues" evidence="1">
    <location>
        <begin position="550"/>
        <end position="581"/>
    </location>
</feature>
<dbReference type="Proteomes" id="UP000054559">
    <property type="component" value="Unassembled WGS sequence"/>
</dbReference>
<feature type="compositionally biased region" description="Polar residues" evidence="1">
    <location>
        <begin position="442"/>
        <end position="492"/>
    </location>
</feature>
<feature type="compositionally biased region" description="Polar residues" evidence="1">
    <location>
        <begin position="332"/>
        <end position="343"/>
    </location>
</feature>
<sequence length="770" mass="84923">MREKRKKAFQAGGTVRAVTTVRIRTPDKGIVSMFALQPMLEWSLIISAHCRGVEVLGKSRLEGLVLAQSLIFNRASSWLRQALRFFARNSTSRSHNTGSPFSHKPPPRPPTAPPNKASYPSASSFPHPPHQWNSYAKAGVPKWDKVYEDVRTRAEAYRAFQNMKPSNHPAGGWTNFDPRTGRSSHETGRTDKPPTAKQQQSQRPHSAYEAYFTTQKQAGAGPQRSQTTKKRNSFAPGTPGGDEPMAKNTSAYATISKGERAQASNPFFEPAPSPTAKKKPAGAGDSGFAFTRSARSTPFEDSGSQPRTNPPSPTPLQARGRRHSASPKLSPKRNQPFSSPTSSDSDEILPSFRPKAMPRSGVRSTRAKVNRPTHYGNENMSGDTSAWAMHPDSWLFGETINGRQKEFTKANRSKFDDWESPNVGEGVESDKGSHRKSAGRTPLSSNFSKSSIPLSTNVNVDGSLQSEKMTPTNGEPRCSSTPNIFNATNTTPKGDGTHKTPPKSKSHDYISPTFSAKEWSGTFGNDADLFAPGPSGSVPFATKPVPTRGRTLNKSDTSSHFQPSGSSQNAANPSADRASSQPLPPFAEAKFSADRWAELLRDNTWTTPRGDAFPQPSMDPRRQKSPRKQSMWDRYMTDMAAYMNEWNKFNRTMLSHFNARQNFVDTLLSPNWMSARGDGTRLNLGGYQASANGDAANDDDESDDAKPIGNPGKYGFGAYVRGMEEDFVVRQHWEVAWERHRQCILDLGRLRTWIQECRKAQPVPCAESLI</sequence>
<feature type="compositionally biased region" description="Basic and acidic residues" evidence="1">
    <location>
        <begin position="407"/>
        <end position="417"/>
    </location>
</feature>
<feature type="region of interest" description="Disordered" evidence="1">
    <location>
        <begin position="525"/>
        <end position="585"/>
    </location>
</feature>
<feature type="region of interest" description="Disordered" evidence="1">
    <location>
        <begin position="264"/>
        <end position="384"/>
    </location>
</feature>
<dbReference type="AlphaFoldDB" id="A0A0J8QLC4"/>
<feature type="region of interest" description="Disordered" evidence="1">
    <location>
        <begin position="160"/>
        <end position="247"/>
    </location>
</feature>
<feature type="compositionally biased region" description="Polar residues" evidence="1">
    <location>
        <begin position="90"/>
        <end position="100"/>
    </location>
</feature>
<feature type="region of interest" description="Disordered" evidence="1">
    <location>
        <begin position="90"/>
        <end position="127"/>
    </location>
</feature>
<proteinExistence type="predicted"/>
<dbReference type="EMBL" id="DS268118">
    <property type="protein sequence ID" value="KMU72013.1"/>
    <property type="molecule type" value="Genomic_DNA"/>
</dbReference>
<name>A0A0J8QLC4_COCIT</name>
<protein>
    <submittedName>
        <fullName evidence="2">DnaJ domain-containing protein</fullName>
    </submittedName>
</protein>
<evidence type="ECO:0000256" key="1">
    <source>
        <dbReference type="SAM" id="MobiDB-lite"/>
    </source>
</evidence>
<reference evidence="3" key="1">
    <citation type="journal article" date="2010" name="Genome Res.">
        <title>Population genomic sequencing of Coccidioides fungi reveals recent hybridization and transposon control.</title>
        <authorList>
            <person name="Neafsey D.E."/>
            <person name="Barker B.M."/>
            <person name="Sharpton T.J."/>
            <person name="Stajich J.E."/>
            <person name="Park D.J."/>
            <person name="Whiston E."/>
            <person name="Hung C.-Y."/>
            <person name="McMahan C."/>
            <person name="White J."/>
            <person name="Sykes S."/>
            <person name="Heiman D."/>
            <person name="Young S."/>
            <person name="Zeng Q."/>
            <person name="Abouelleil A."/>
            <person name="Aftuck L."/>
            <person name="Bessette D."/>
            <person name="Brown A."/>
            <person name="FitzGerald M."/>
            <person name="Lui A."/>
            <person name="Macdonald J.P."/>
            <person name="Priest M."/>
            <person name="Orbach M.J."/>
            <person name="Galgiani J.N."/>
            <person name="Kirkland T.N."/>
            <person name="Cole G.T."/>
            <person name="Birren B.W."/>
            <person name="Henn M.R."/>
            <person name="Taylor J.W."/>
            <person name="Rounsley S.D."/>
        </authorList>
    </citation>
    <scope>NUCLEOTIDE SEQUENCE [LARGE SCALE GENOMIC DNA]</scope>
    <source>
        <strain evidence="3">RMSCC 3703</strain>
    </source>
</reference>
<dbReference type="STRING" id="454286.A0A0J8QLC4"/>
<gene>
    <name evidence="2" type="ORF">CISG_00322</name>
</gene>
<feature type="region of interest" description="Disordered" evidence="1">
    <location>
        <begin position="603"/>
        <end position="630"/>
    </location>
</feature>